<reference evidence="7" key="1">
    <citation type="submission" date="2017-02" db="UniProtKB">
        <authorList>
            <consortium name="WormBaseParasite"/>
        </authorList>
    </citation>
    <scope>IDENTIFICATION</scope>
</reference>
<dbReference type="PANTHER" id="PTHR22907">
    <property type="entry name" value="GH04558P"/>
    <property type="match status" value="1"/>
</dbReference>
<evidence type="ECO:0000313" key="7">
    <source>
        <dbReference type="WBParaSite" id="DME_0000094501-mRNA-1"/>
    </source>
</evidence>
<keyword evidence="2" id="KW-0812">Transmembrane</keyword>
<dbReference type="AlphaFoldDB" id="A0A0N4U2M7"/>
<proteinExistence type="predicted"/>
<keyword evidence="2" id="KW-0472">Membrane</keyword>
<evidence type="ECO:0000256" key="1">
    <source>
        <dbReference type="ARBA" id="ARBA00022729"/>
    </source>
</evidence>
<evidence type="ECO:0000256" key="2">
    <source>
        <dbReference type="SAM" id="Phobius"/>
    </source>
</evidence>
<dbReference type="WBParaSite" id="DME_0000094501-mRNA-1">
    <property type="protein sequence ID" value="DME_0000094501-mRNA-1"/>
    <property type="gene ID" value="DME_0000094501"/>
</dbReference>
<dbReference type="InterPro" id="IPR051962">
    <property type="entry name" value="Cuticlin"/>
</dbReference>
<dbReference type="OrthoDB" id="5876795at2759"/>
<feature type="domain" description="Cuticlin N-terminal" evidence="3">
    <location>
        <begin position="18"/>
        <end position="66"/>
    </location>
</feature>
<dbReference type="Pfam" id="PF25057">
    <property type="entry name" value="CUT_N"/>
    <property type="match status" value="1"/>
</dbReference>
<evidence type="ECO:0000313" key="5">
    <source>
        <dbReference type="Proteomes" id="UP000038040"/>
    </source>
</evidence>
<keyword evidence="1" id="KW-0732">Signal</keyword>
<feature type="transmembrane region" description="Helical" evidence="2">
    <location>
        <begin position="168"/>
        <end position="184"/>
    </location>
</feature>
<gene>
    <name evidence="4" type="ORF">DME_LOCUS5305</name>
</gene>
<protein>
    <submittedName>
        <fullName evidence="7">Arrestin_C domain-containing protein</fullName>
    </submittedName>
</protein>
<sequence>MAEYSKIYKHLAIKMIVGEAKVECERDFIRFSVPTLMPFKGKVFVKGEYINSQCVKNYALKGQAGEKVGAEENEHNETARKEVNQTIDRGNQSLRINENELGIAIERPNKTKAKFVNNPMEGTLATNSYCPPCPICSTENAKRYERQAEETNEASITIKSDTCNAKRDRIVIILAFLIIFYLILA</sequence>
<dbReference type="Proteomes" id="UP000274756">
    <property type="component" value="Unassembled WGS sequence"/>
</dbReference>
<reference evidence="4 6" key="2">
    <citation type="submission" date="2018-11" db="EMBL/GenBank/DDBJ databases">
        <authorList>
            <consortium name="Pathogen Informatics"/>
        </authorList>
    </citation>
    <scope>NUCLEOTIDE SEQUENCE [LARGE SCALE GENOMIC DNA]</scope>
</reference>
<evidence type="ECO:0000259" key="3">
    <source>
        <dbReference type="Pfam" id="PF25057"/>
    </source>
</evidence>
<evidence type="ECO:0000313" key="4">
    <source>
        <dbReference type="EMBL" id="VDN55332.1"/>
    </source>
</evidence>
<name>A0A0N4U2M7_DRAME</name>
<dbReference type="InterPro" id="IPR056953">
    <property type="entry name" value="CUT_N"/>
</dbReference>
<dbReference type="EMBL" id="UYYG01001152">
    <property type="protein sequence ID" value="VDN55332.1"/>
    <property type="molecule type" value="Genomic_DNA"/>
</dbReference>
<organism evidence="5 7">
    <name type="scientific">Dracunculus medinensis</name>
    <name type="common">Guinea worm</name>
    <dbReference type="NCBI Taxonomy" id="318479"/>
    <lineage>
        <taxon>Eukaryota</taxon>
        <taxon>Metazoa</taxon>
        <taxon>Ecdysozoa</taxon>
        <taxon>Nematoda</taxon>
        <taxon>Chromadorea</taxon>
        <taxon>Rhabditida</taxon>
        <taxon>Spirurina</taxon>
        <taxon>Dracunculoidea</taxon>
        <taxon>Dracunculidae</taxon>
        <taxon>Dracunculus</taxon>
    </lineage>
</organism>
<accession>A0A0N4U2M7</accession>
<dbReference type="PANTHER" id="PTHR22907:SF54">
    <property type="entry name" value="GH04558P"/>
    <property type="match status" value="1"/>
</dbReference>
<dbReference type="Proteomes" id="UP000038040">
    <property type="component" value="Unplaced"/>
</dbReference>
<keyword evidence="6" id="KW-1185">Reference proteome</keyword>
<evidence type="ECO:0000313" key="6">
    <source>
        <dbReference type="Proteomes" id="UP000274756"/>
    </source>
</evidence>
<keyword evidence="2" id="KW-1133">Transmembrane helix</keyword>